<evidence type="ECO:0000256" key="7">
    <source>
        <dbReference type="ARBA" id="ARBA00037281"/>
    </source>
</evidence>
<evidence type="ECO:0000256" key="3">
    <source>
        <dbReference type="ARBA" id="ARBA00022676"/>
    </source>
</evidence>
<keyword evidence="3" id="KW-0328">Glycosyltransferase</keyword>
<evidence type="ECO:0000256" key="9">
    <source>
        <dbReference type="ARBA" id="ARBA00038120"/>
    </source>
</evidence>
<evidence type="ECO:0000256" key="1">
    <source>
        <dbReference type="ARBA" id="ARBA00004236"/>
    </source>
</evidence>
<evidence type="ECO:0000256" key="4">
    <source>
        <dbReference type="ARBA" id="ARBA00022679"/>
    </source>
</evidence>
<feature type="domain" description="Glycosyltransferase 2-like" evidence="12">
    <location>
        <begin position="40"/>
        <end position="165"/>
    </location>
</feature>
<comment type="similarity">
    <text evidence="9">Belongs to the glycosyltransferase 2 family. CrtQ subfamily.</text>
</comment>
<evidence type="ECO:0000256" key="8">
    <source>
        <dbReference type="ARBA" id="ARBA00037904"/>
    </source>
</evidence>
<feature type="transmembrane region" description="Helical" evidence="11">
    <location>
        <begin position="330"/>
        <end position="352"/>
    </location>
</feature>
<dbReference type="GO" id="GO:0016117">
    <property type="term" value="P:carotenoid biosynthetic process"/>
    <property type="evidence" value="ECO:0007669"/>
    <property type="project" value="UniProtKB-KW"/>
</dbReference>
<evidence type="ECO:0000313" key="14">
    <source>
        <dbReference type="Proteomes" id="UP000199136"/>
    </source>
</evidence>
<proteinExistence type="inferred from homology"/>
<feature type="transmembrane region" description="Helical" evidence="11">
    <location>
        <begin position="274"/>
        <end position="294"/>
    </location>
</feature>
<accession>A0A1I5W7X9</accession>
<comment type="function">
    <text evidence="7">Catalyzes the glycosylation of 4,4'-diaponeurosporenoate, i.e. the esterification of glucose at the C1'' position with the carboxyl group of 4,4'-diaponeurosporenic acid, to form glycosyl-4,4'-diaponeurosporenoate. This is a step in the biosynthesis of staphyloxanthin, an orange pigment present in most staphylococci strains.</text>
</comment>
<comment type="subcellular location">
    <subcellularLocation>
        <location evidence="1">Cell membrane</location>
    </subcellularLocation>
</comment>
<evidence type="ECO:0000313" key="13">
    <source>
        <dbReference type="EMBL" id="SFQ15707.1"/>
    </source>
</evidence>
<evidence type="ECO:0000256" key="5">
    <source>
        <dbReference type="ARBA" id="ARBA00022746"/>
    </source>
</evidence>
<reference evidence="13 14" key="1">
    <citation type="submission" date="2016-10" db="EMBL/GenBank/DDBJ databases">
        <authorList>
            <person name="de Groot N.N."/>
        </authorList>
    </citation>
    <scope>NUCLEOTIDE SEQUENCE [LARGE SCALE GENOMIC DNA]</scope>
    <source>
        <strain evidence="13 14">DSM 20581</strain>
    </source>
</reference>
<keyword evidence="14" id="KW-1185">Reference proteome</keyword>
<gene>
    <name evidence="13" type="ORF">SAMN04488506_0818</name>
</gene>
<dbReference type="Pfam" id="PF00535">
    <property type="entry name" value="Glycos_transf_2"/>
    <property type="match status" value="1"/>
</dbReference>
<evidence type="ECO:0000256" key="2">
    <source>
        <dbReference type="ARBA" id="ARBA00022475"/>
    </source>
</evidence>
<evidence type="ECO:0000256" key="6">
    <source>
        <dbReference type="ARBA" id="ARBA00023136"/>
    </source>
</evidence>
<dbReference type="Gene3D" id="3.90.550.10">
    <property type="entry name" value="Spore Coat Polysaccharide Biosynthesis Protein SpsA, Chain A"/>
    <property type="match status" value="1"/>
</dbReference>
<dbReference type="Proteomes" id="UP000199136">
    <property type="component" value="Unassembled WGS sequence"/>
</dbReference>
<keyword evidence="4 13" id="KW-0808">Transferase</keyword>
<feature type="transmembrane region" description="Helical" evidence="11">
    <location>
        <begin position="165"/>
        <end position="183"/>
    </location>
</feature>
<organism evidence="13 14">
    <name type="scientific">Desemzia incerta</name>
    <dbReference type="NCBI Taxonomy" id="82801"/>
    <lineage>
        <taxon>Bacteria</taxon>
        <taxon>Bacillati</taxon>
        <taxon>Bacillota</taxon>
        <taxon>Bacilli</taxon>
        <taxon>Lactobacillales</taxon>
        <taxon>Carnobacteriaceae</taxon>
        <taxon>Desemzia</taxon>
    </lineage>
</organism>
<dbReference type="AlphaFoldDB" id="A0A1I5W7X9"/>
<dbReference type="RefSeq" id="WP_092479871.1">
    <property type="nucleotide sequence ID" value="NZ_CP126128.1"/>
</dbReference>
<dbReference type="PANTHER" id="PTHR43646">
    <property type="entry name" value="GLYCOSYLTRANSFERASE"/>
    <property type="match status" value="1"/>
</dbReference>
<comment type="pathway">
    <text evidence="8">Carotenoid biosynthesis; staphyloxanthin biosynthesis; staphyloxanthin from farnesyl diphosphate: step 4/5.</text>
</comment>
<dbReference type="EMBL" id="FOXW01000002">
    <property type="protein sequence ID" value="SFQ15707.1"/>
    <property type="molecule type" value="Genomic_DNA"/>
</dbReference>
<keyword evidence="2" id="KW-1003">Cell membrane</keyword>
<keyword evidence="11" id="KW-0812">Transmembrane</keyword>
<dbReference type="GO" id="GO:0016757">
    <property type="term" value="F:glycosyltransferase activity"/>
    <property type="evidence" value="ECO:0007669"/>
    <property type="project" value="UniProtKB-KW"/>
</dbReference>
<evidence type="ECO:0000259" key="12">
    <source>
        <dbReference type="Pfam" id="PF00535"/>
    </source>
</evidence>
<protein>
    <recommendedName>
        <fullName evidence="10">4,4'-diaponeurosporenoate glycosyltransferase</fullName>
    </recommendedName>
</protein>
<dbReference type="SUPFAM" id="SSF53448">
    <property type="entry name" value="Nucleotide-diphospho-sugar transferases"/>
    <property type="match status" value="1"/>
</dbReference>
<keyword evidence="5" id="KW-0125">Carotenoid biosynthesis</keyword>
<sequence>MVIGSVLFLCFTWLAGWAVFYKVPFLFNQSKDLTEYPSLSIIIPARNEAENLPILLKTLEQQQFRPKEIIVSDDNSTDSTIEVAKSYGAQIIEKQPSDSSVGKGAACSRGAEAATGEWLLFMDADTYLESKDSLHHFMRTFERQGRKGVLSVQPYHQVKFLYEQISIIFNIMVLAGMNAFTFFGDRFVEAGAFGPCLMCTKEQYELVGGHKIIRGSIMEDFVLGKKFQESGFPIHLYAGKKVIHFRMYPDGIKQLIEGWSKNFATASQATNPKVLFLIICWISGGILSGVFLVATLFFSIGYTMFFGVAIYLFYLIQLKVFADRVGQFRFSVLIGYPFLFFFFIVLFSWSMIQTHIFKTVTWKGRKLKV</sequence>
<evidence type="ECO:0000256" key="10">
    <source>
        <dbReference type="ARBA" id="ARBA00040345"/>
    </source>
</evidence>
<dbReference type="PANTHER" id="PTHR43646:SF2">
    <property type="entry name" value="GLYCOSYLTRANSFERASE 2-LIKE DOMAIN-CONTAINING PROTEIN"/>
    <property type="match status" value="1"/>
</dbReference>
<dbReference type="InterPro" id="IPR029044">
    <property type="entry name" value="Nucleotide-diphossugar_trans"/>
</dbReference>
<name>A0A1I5W7X9_9LACT</name>
<keyword evidence="11" id="KW-1133">Transmembrane helix</keyword>
<dbReference type="OrthoDB" id="9806525at2"/>
<feature type="transmembrane region" description="Helical" evidence="11">
    <location>
        <begin position="300"/>
        <end position="318"/>
    </location>
</feature>
<dbReference type="InterPro" id="IPR001173">
    <property type="entry name" value="Glyco_trans_2-like"/>
</dbReference>
<keyword evidence="6 11" id="KW-0472">Membrane</keyword>
<evidence type="ECO:0000256" key="11">
    <source>
        <dbReference type="SAM" id="Phobius"/>
    </source>
</evidence>
<dbReference type="GO" id="GO:0005886">
    <property type="term" value="C:plasma membrane"/>
    <property type="evidence" value="ECO:0007669"/>
    <property type="project" value="UniProtKB-SubCell"/>
</dbReference>
<dbReference type="STRING" id="82801.SAMN04488506_0818"/>